<feature type="transmembrane region" description="Helical" evidence="7">
    <location>
        <begin position="329"/>
        <end position="350"/>
    </location>
</feature>
<feature type="transmembrane region" description="Helical" evidence="7">
    <location>
        <begin position="12"/>
        <end position="30"/>
    </location>
</feature>
<dbReference type="RefSeq" id="WP_158366385.1">
    <property type="nucleotide sequence ID" value="NZ_CP034885.1"/>
</dbReference>
<name>A0A4D6XVU2_9GAMM</name>
<evidence type="ECO:0000313" key="11">
    <source>
        <dbReference type="Proteomes" id="UP000298791"/>
    </source>
</evidence>
<proteinExistence type="inferred from homology"/>
<dbReference type="HAMAP" id="MF_00445">
    <property type="entry name" value="NDH1_NuoN_1"/>
    <property type="match status" value="1"/>
</dbReference>
<comment type="subunit">
    <text evidence="7">NDH-1 is composed of 13 different subunits. Subunits NuoA, H, J, K, L, M, N constitute the membrane sector of the complex.</text>
</comment>
<feature type="transmembrane region" description="Helical" evidence="7">
    <location>
        <begin position="202"/>
        <end position="227"/>
    </location>
</feature>
<dbReference type="InterPro" id="IPR010096">
    <property type="entry name" value="NADH-Q_OxRdtase_suN/2"/>
</dbReference>
<feature type="transmembrane region" description="Helical" evidence="7">
    <location>
        <begin position="129"/>
        <end position="148"/>
    </location>
</feature>
<reference evidence="10 11" key="1">
    <citation type="submission" date="2018-12" db="EMBL/GenBank/DDBJ databases">
        <authorList>
            <person name="Chong R.A."/>
        </authorList>
    </citation>
    <scope>NUCLEOTIDE SEQUENCE [LARGE SCALE GENOMIC DNA]</scope>
    <source>
        <strain evidence="10 11">Ane</strain>
    </source>
</reference>
<comment type="function">
    <text evidence="5">NDH-1 shuttles electrons from NADH, via FMN and iron-sulfur (Fe-S) centers, to quinones in the respiratory chain. Couples the redox reaction to proton translocation (for every two electrons transferred, four hydrogen ions are translocated across the cytoplasmic membrane), and thus conserves the redox energy in a proton gradient.</text>
</comment>
<dbReference type="GO" id="GO:0012505">
    <property type="term" value="C:endomembrane system"/>
    <property type="evidence" value="ECO:0007669"/>
    <property type="project" value="UniProtKB-SubCell"/>
</dbReference>
<dbReference type="EC" id="7.1.1.-" evidence="7"/>
<evidence type="ECO:0000256" key="2">
    <source>
        <dbReference type="ARBA" id="ARBA00022692"/>
    </source>
</evidence>
<feature type="transmembrane region" description="Helical" evidence="7">
    <location>
        <begin position="160"/>
        <end position="181"/>
    </location>
</feature>
<comment type="subcellular location">
    <subcellularLocation>
        <location evidence="7">Cell membrane</location>
        <topology evidence="7">Multi-pass membrane protein</topology>
    </subcellularLocation>
    <subcellularLocation>
        <location evidence="1">Endomembrane system</location>
        <topology evidence="1">Multi-pass membrane protein</topology>
    </subcellularLocation>
    <subcellularLocation>
        <location evidence="8">Membrane</location>
        <topology evidence="8">Multi-pass membrane protein</topology>
    </subcellularLocation>
</comment>
<dbReference type="Proteomes" id="UP000298791">
    <property type="component" value="Chromosome"/>
</dbReference>
<comment type="catalytic activity">
    <reaction evidence="7">
        <text>a quinone + NADH + 5 H(+)(in) = a quinol + NAD(+) + 4 H(+)(out)</text>
        <dbReference type="Rhea" id="RHEA:57888"/>
        <dbReference type="ChEBI" id="CHEBI:15378"/>
        <dbReference type="ChEBI" id="CHEBI:24646"/>
        <dbReference type="ChEBI" id="CHEBI:57540"/>
        <dbReference type="ChEBI" id="CHEBI:57945"/>
        <dbReference type="ChEBI" id="CHEBI:132124"/>
    </reaction>
</comment>
<dbReference type="Pfam" id="PF00361">
    <property type="entry name" value="Proton_antipo_M"/>
    <property type="match status" value="1"/>
</dbReference>
<protein>
    <recommendedName>
        <fullName evidence="7">NADH-quinone oxidoreductase subunit N</fullName>
        <ecNumber evidence="7">7.1.1.-</ecNumber>
    </recommendedName>
    <alternativeName>
        <fullName evidence="7">NADH dehydrogenase I subunit N</fullName>
    </alternativeName>
    <alternativeName>
        <fullName evidence="7">NDH-1 subunit N</fullName>
    </alternativeName>
</protein>
<feature type="transmembrane region" description="Helical" evidence="7">
    <location>
        <begin position="36"/>
        <end position="61"/>
    </location>
</feature>
<dbReference type="OrthoDB" id="9768329at2"/>
<feature type="transmembrane region" description="Helical" evidence="7">
    <location>
        <begin position="446"/>
        <end position="472"/>
    </location>
</feature>
<dbReference type="NCBIfam" id="TIGR01770">
    <property type="entry name" value="NDH_I_N"/>
    <property type="match status" value="1"/>
</dbReference>
<feature type="transmembrane region" description="Helical" evidence="7">
    <location>
        <begin position="370"/>
        <end position="394"/>
    </location>
</feature>
<feature type="transmembrane region" description="Helical" evidence="7">
    <location>
        <begin position="73"/>
        <end position="93"/>
    </location>
</feature>
<sequence length="484" mass="54976">MIINLKELTALFPLLILIASVVIVMLYIAYKRNHFIIFLLSIFGLIITLFSLCFLFSNVPIDVTSLFHITKYSILYISIILISSIATCIFSYRWLLNYPFNKEEFYLLLLLSTLGSICLTISSHMSSMFISIELMSLPIFGLIGYSNYVKYSLEASFKYLILSSISSAFLLLGIAWIYAISGNLSISYINHVLLFASSNEKLVLLFGILMVLVSFLFKLSLVPFHLWTSDIYQGTPSSILSFFSVSGKVALFSVLLNIFSYKSIINNEILYFIISLVSIFSILFGNLMAIFQSNIKRFFGYSSISHLGYLLIILLVLKNSYVFSLETTFIYLFNYLFINIAYFGVIHFFSNSSNDIDTISSYKGLFWSQPLLSSIFTIVLLSLAGIPMTLGFIGKFYILSIIIKHHLWLIGFIFIFGTILGIYGYFRLIINLYLKSSDKLLNSQIISNICISNLSKILILFSGIILLILGLYPNPLIYLIKLTE</sequence>
<keyword evidence="4 7" id="KW-0472">Membrane</keyword>
<dbReference type="InterPro" id="IPR001750">
    <property type="entry name" value="ND/Mrp_TM"/>
</dbReference>
<keyword evidence="7" id="KW-1278">Translocase</keyword>
<feature type="domain" description="NADH:quinone oxidoreductase/Mrp antiporter transmembrane" evidence="9">
    <location>
        <begin position="122"/>
        <end position="420"/>
    </location>
</feature>
<evidence type="ECO:0000256" key="6">
    <source>
        <dbReference type="ARBA" id="ARBA00025811"/>
    </source>
</evidence>
<dbReference type="PANTHER" id="PTHR22773">
    <property type="entry name" value="NADH DEHYDROGENASE"/>
    <property type="match status" value="1"/>
</dbReference>
<evidence type="ECO:0000313" key="10">
    <source>
        <dbReference type="EMBL" id="QCI18724.1"/>
    </source>
</evidence>
<evidence type="ECO:0000256" key="5">
    <source>
        <dbReference type="ARBA" id="ARBA00025189"/>
    </source>
</evidence>
<feature type="transmembrane region" description="Helical" evidence="7">
    <location>
        <begin position="105"/>
        <end position="122"/>
    </location>
</feature>
<feature type="transmembrane region" description="Helical" evidence="7">
    <location>
        <begin position="406"/>
        <end position="426"/>
    </location>
</feature>
<dbReference type="GO" id="GO:0008137">
    <property type="term" value="F:NADH dehydrogenase (ubiquinone) activity"/>
    <property type="evidence" value="ECO:0007669"/>
    <property type="project" value="InterPro"/>
</dbReference>
<dbReference type="GO" id="GO:0005886">
    <property type="term" value="C:plasma membrane"/>
    <property type="evidence" value="ECO:0007669"/>
    <property type="project" value="UniProtKB-SubCell"/>
</dbReference>
<keyword evidence="7" id="KW-0813">Transport</keyword>
<comment type="similarity">
    <text evidence="7">Belongs to the complex I subunit 2 family.</text>
</comment>
<evidence type="ECO:0000256" key="3">
    <source>
        <dbReference type="ARBA" id="ARBA00022989"/>
    </source>
</evidence>
<dbReference type="GO" id="GO:0042773">
    <property type="term" value="P:ATP synthesis coupled electron transport"/>
    <property type="evidence" value="ECO:0007669"/>
    <property type="project" value="InterPro"/>
</dbReference>
<evidence type="ECO:0000256" key="1">
    <source>
        <dbReference type="ARBA" id="ARBA00004127"/>
    </source>
</evidence>
<comment type="subunit">
    <text evidence="6">Composed of 13 different subunits. Subunits NuoA, H, J, K, L, M, N constitute the membrane sector of the complex.</text>
</comment>
<feature type="transmembrane region" description="Helical" evidence="7">
    <location>
        <begin position="239"/>
        <end position="258"/>
    </location>
</feature>
<keyword evidence="2 7" id="KW-0812">Transmembrane</keyword>
<keyword evidence="7" id="KW-0520">NAD</keyword>
<reference evidence="10 11" key="2">
    <citation type="submission" date="2019-05" db="EMBL/GenBank/DDBJ databases">
        <title>Genome evolution of the obligate endosymbiont Buchnera aphidicola.</title>
        <authorList>
            <person name="Moran N.A."/>
        </authorList>
    </citation>
    <scope>NUCLEOTIDE SEQUENCE [LARGE SCALE GENOMIC DNA]</scope>
    <source>
        <strain evidence="10 11">Ane</strain>
    </source>
</reference>
<evidence type="ECO:0000259" key="9">
    <source>
        <dbReference type="Pfam" id="PF00361"/>
    </source>
</evidence>
<gene>
    <name evidence="7" type="primary">nuoN</name>
    <name evidence="10" type="ORF">D9V64_00840</name>
</gene>
<keyword evidence="7" id="KW-0874">Quinone</keyword>
<dbReference type="AlphaFoldDB" id="A0A4D6XVU2"/>
<keyword evidence="7" id="KW-1003">Cell membrane</keyword>
<evidence type="ECO:0000256" key="4">
    <source>
        <dbReference type="ARBA" id="ARBA00023136"/>
    </source>
</evidence>
<dbReference type="GO" id="GO:0048038">
    <property type="term" value="F:quinone binding"/>
    <property type="evidence" value="ECO:0007669"/>
    <property type="project" value="UniProtKB-KW"/>
</dbReference>
<feature type="transmembrane region" description="Helical" evidence="7">
    <location>
        <begin position="298"/>
        <end position="317"/>
    </location>
</feature>
<feature type="transmembrane region" description="Helical" evidence="7">
    <location>
        <begin position="270"/>
        <end position="292"/>
    </location>
</feature>
<comment type="function">
    <text evidence="7">NDH-1 shuttles electrons from NADH, via FMN and iron-sulfur (Fe-S) centers, to quinones in the respiratory chain. The immediate electron acceptor for the enzyme in this species is believed to be ubiquinone. Couples the redox reaction to proton translocation (for every two electrons transferred, four hydrogen ions are translocated across the cytoplasmic membrane), and thus conserves the redox energy in a proton gradient.</text>
</comment>
<dbReference type="EMBL" id="CP034885">
    <property type="protein sequence ID" value="QCI18724.1"/>
    <property type="molecule type" value="Genomic_DNA"/>
</dbReference>
<accession>A0A4D6XVU2</accession>
<evidence type="ECO:0000256" key="7">
    <source>
        <dbReference type="HAMAP-Rule" id="MF_00445"/>
    </source>
</evidence>
<organism evidence="10 11">
    <name type="scientific">Buchnera aphidicola</name>
    <name type="common">Aphis nerii</name>
    <dbReference type="NCBI Taxonomy" id="1241835"/>
    <lineage>
        <taxon>Bacteria</taxon>
        <taxon>Pseudomonadati</taxon>
        <taxon>Pseudomonadota</taxon>
        <taxon>Gammaproteobacteria</taxon>
        <taxon>Enterobacterales</taxon>
        <taxon>Erwiniaceae</taxon>
        <taxon>Buchnera</taxon>
    </lineage>
</organism>
<evidence type="ECO:0000256" key="8">
    <source>
        <dbReference type="RuleBase" id="RU000320"/>
    </source>
</evidence>
<keyword evidence="3 7" id="KW-1133">Transmembrane helix</keyword>
<dbReference type="GO" id="GO:0050136">
    <property type="term" value="F:NADH dehydrogenase (quinone) (non-electrogenic) activity"/>
    <property type="evidence" value="ECO:0007669"/>
    <property type="project" value="UniProtKB-UniRule"/>
</dbReference>
<keyword evidence="7" id="KW-0830">Ubiquinone</keyword>